<feature type="region of interest" description="Disordered" evidence="7">
    <location>
        <begin position="445"/>
        <end position="475"/>
    </location>
</feature>
<reference evidence="11" key="1">
    <citation type="submission" date="2021-02" db="EMBL/GenBank/DDBJ databases">
        <title>Neisseriaceae sp. 26B isolated from the cloaca of a Common Toad-headed Turtle (Mesoclemmys nasuta).</title>
        <authorList>
            <person name="Spergser J."/>
            <person name="Busse H.-J."/>
        </authorList>
    </citation>
    <scope>NUCLEOTIDE SEQUENCE</scope>
    <source>
        <strain evidence="11">26B</strain>
    </source>
</reference>
<evidence type="ECO:0000256" key="2">
    <source>
        <dbReference type="ARBA" id="ARBA00008017"/>
    </source>
</evidence>
<dbReference type="KEGG" id="ptes:JQU52_08915"/>
<dbReference type="RefSeq" id="WP_230340558.1">
    <property type="nucleotide sequence ID" value="NZ_CP069798.1"/>
</dbReference>
<feature type="transmembrane region" description="Helical" evidence="8">
    <location>
        <begin position="28"/>
        <end position="49"/>
    </location>
</feature>
<dbReference type="InterPro" id="IPR006685">
    <property type="entry name" value="MscS_channel_2nd"/>
</dbReference>
<comment type="subcellular location">
    <subcellularLocation>
        <location evidence="1">Cell membrane</location>
        <topology evidence="1">Multi-pass membrane protein</topology>
    </subcellularLocation>
</comment>
<keyword evidence="5 8" id="KW-1133">Transmembrane helix</keyword>
<evidence type="ECO:0000313" key="11">
    <source>
        <dbReference type="EMBL" id="QRQ83324.1"/>
    </source>
</evidence>
<dbReference type="Gene3D" id="1.10.287.1260">
    <property type="match status" value="1"/>
</dbReference>
<dbReference type="GO" id="GO:0008381">
    <property type="term" value="F:mechanosensitive monoatomic ion channel activity"/>
    <property type="evidence" value="ECO:0007669"/>
    <property type="project" value="UniProtKB-ARBA"/>
</dbReference>
<evidence type="ECO:0000259" key="9">
    <source>
        <dbReference type="Pfam" id="PF00924"/>
    </source>
</evidence>
<dbReference type="InterPro" id="IPR011066">
    <property type="entry name" value="MscS_channel_C_sf"/>
</dbReference>
<feature type="transmembrane region" description="Helical" evidence="8">
    <location>
        <begin position="70"/>
        <end position="88"/>
    </location>
</feature>
<evidence type="ECO:0000256" key="7">
    <source>
        <dbReference type="SAM" id="MobiDB-lite"/>
    </source>
</evidence>
<dbReference type="SUPFAM" id="SSF82861">
    <property type="entry name" value="Mechanosensitive channel protein MscS (YggB), transmembrane region"/>
    <property type="match status" value="1"/>
</dbReference>
<dbReference type="Gene3D" id="2.30.30.60">
    <property type="match status" value="1"/>
</dbReference>
<dbReference type="Proteomes" id="UP000653156">
    <property type="component" value="Chromosome"/>
</dbReference>
<dbReference type="SUPFAM" id="SSF82689">
    <property type="entry name" value="Mechanosensitive channel protein MscS (YggB), C-terminal domain"/>
    <property type="match status" value="1"/>
</dbReference>
<feature type="transmembrane region" description="Helical" evidence="8">
    <location>
        <begin position="100"/>
        <end position="122"/>
    </location>
</feature>
<dbReference type="InterPro" id="IPR023408">
    <property type="entry name" value="MscS_beta-dom_sf"/>
</dbReference>
<evidence type="ECO:0000256" key="6">
    <source>
        <dbReference type="ARBA" id="ARBA00023136"/>
    </source>
</evidence>
<evidence type="ECO:0000256" key="4">
    <source>
        <dbReference type="ARBA" id="ARBA00022692"/>
    </source>
</evidence>
<dbReference type="InterPro" id="IPR052702">
    <property type="entry name" value="MscS-like_channel"/>
</dbReference>
<feature type="domain" description="Mechanosensitive ion channel MscS" evidence="9">
    <location>
        <begin position="259"/>
        <end position="324"/>
    </location>
</feature>
<evidence type="ECO:0000313" key="12">
    <source>
        <dbReference type="Proteomes" id="UP000653156"/>
    </source>
</evidence>
<keyword evidence="6 8" id="KW-0472">Membrane</keyword>
<dbReference type="EMBL" id="CP069798">
    <property type="protein sequence ID" value="QRQ83324.1"/>
    <property type="molecule type" value="Genomic_DNA"/>
</dbReference>
<feature type="transmembrane region" description="Helical" evidence="8">
    <location>
        <begin position="170"/>
        <end position="196"/>
    </location>
</feature>
<feature type="transmembrane region" description="Helical" evidence="8">
    <location>
        <begin position="134"/>
        <end position="158"/>
    </location>
</feature>
<evidence type="ECO:0000259" key="10">
    <source>
        <dbReference type="Pfam" id="PF21082"/>
    </source>
</evidence>
<accession>A0A892ZNW9</accession>
<evidence type="ECO:0000256" key="1">
    <source>
        <dbReference type="ARBA" id="ARBA00004651"/>
    </source>
</evidence>
<evidence type="ECO:0000256" key="8">
    <source>
        <dbReference type="SAM" id="Phobius"/>
    </source>
</evidence>
<keyword evidence="4 8" id="KW-0812">Transmembrane</keyword>
<organism evidence="11 12">
    <name type="scientific">Paralysiella testudinis</name>
    <dbReference type="NCBI Taxonomy" id="2809020"/>
    <lineage>
        <taxon>Bacteria</taxon>
        <taxon>Pseudomonadati</taxon>
        <taxon>Pseudomonadota</taxon>
        <taxon>Betaproteobacteria</taxon>
        <taxon>Neisseriales</taxon>
        <taxon>Neisseriaceae</taxon>
        <taxon>Paralysiella</taxon>
    </lineage>
</organism>
<dbReference type="InterPro" id="IPR011014">
    <property type="entry name" value="MscS_channel_TM-2"/>
</dbReference>
<keyword evidence="12" id="KW-1185">Reference proteome</keyword>
<sequence>MSFFSNLFTRQEFTARLVERSFNTTSGLLELALCAGLMLLTFWLSRLIMRRRHQGDISGKRQFIRHLIQRILWPVLLLLAAVAAMYLWKATGHRELWLQLLVMAARWMIAIRFVLAVLHAVIPNGRFSSQLERSLAAVLWVVFVLWLTGLDAFIINVLKSMVIPLGSSKISVYTILTGLLSVCVVVVVALWVAQLLDNRLMQVQRLDLNLRLVLSKIVKTLLVTIAVLAALPMVGIDLTVLSVFGGALGVGLGIGLQKIASNYISGFIILSDRSIRLGDRLTVNDFTGYVTKITSRFVVLRSAGGAEALVPNDNFISSTVINESYTGKSLWTSLDVQVAYATDLPQALDIMTTVAARQERVAADPAPNSFLVGFADSGINLRLGFWVNDPENGFLGLNSAILLDIWRRFNEEGIEFPFPQREVRILNDAEDNNVAAASLQAAAQLTRQNTRSNEPASAGADAVDSSEQDGGANDK</sequence>
<evidence type="ECO:0000256" key="3">
    <source>
        <dbReference type="ARBA" id="ARBA00022475"/>
    </source>
</evidence>
<comment type="similarity">
    <text evidence="2">Belongs to the MscS (TC 1.A.23) family.</text>
</comment>
<dbReference type="PANTHER" id="PTHR30347:SF1">
    <property type="entry name" value="MECHANOSENSITIVE CHANNEL MSCK"/>
    <property type="match status" value="1"/>
</dbReference>
<evidence type="ECO:0000256" key="5">
    <source>
        <dbReference type="ARBA" id="ARBA00022989"/>
    </source>
</evidence>
<dbReference type="Pfam" id="PF00924">
    <property type="entry name" value="MS_channel_2nd"/>
    <property type="match status" value="1"/>
</dbReference>
<dbReference type="Pfam" id="PF21082">
    <property type="entry name" value="MS_channel_3rd"/>
    <property type="match status" value="1"/>
</dbReference>
<dbReference type="SUPFAM" id="SSF50182">
    <property type="entry name" value="Sm-like ribonucleoproteins"/>
    <property type="match status" value="1"/>
</dbReference>
<dbReference type="GO" id="GO:0005886">
    <property type="term" value="C:plasma membrane"/>
    <property type="evidence" value="ECO:0007669"/>
    <property type="project" value="UniProtKB-SubCell"/>
</dbReference>
<dbReference type="PANTHER" id="PTHR30347">
    <property type="entry name" value="POTASSIUM CHANNEL RELATED"/>
    <property type="match status" value="1"/>
</dbReference>
<name>A0A892ZNW9_9NEIS</name>
<proteinExistence type="inferred from homology"/>
<dbReference type="InterPro" id="IPR049278">
    <property type="entry name" value="MS_channel_C"/>
</dbReference>
<dbReference type="AlphaFoldDB" id="A0A892ZNW9"/>
<keyword evidence="3" id="KW-1003">Cell membrane</keyword>
<dbReference type="Gene3D" id="3.30.70.100">
    <property type="match status" value="1"/>
</dbReference>
<feature type="transmembrane region" description="Helical" evidence="8">
    <location>
        <begin position="217"/>
        <end position="236"/>
    </location>
</feature>
<protein>
    <submittedName>
        <fullName evidence="11">Mechanosensitive ion channel</fullName>
    </submittedName>
</protein>
<feature type="compositionally biased region" description="Polar residues" evidence="7">
    <location>
        <begin position="446"/>
        <end position="455"/>
    </location>
</feature>
<dbReference type="InterPro" id="IPR010920">
    <property type="entry name" value="LSM_dom_sf"/>
</dbReference>
<feature type="domain" description="Mechanosensitive ion channel MscS C-terminal" evidence="10">
    <location>
        <begin position="334"/>
        <end position="416"/>
    </location>
</feature>
<gene>
    <name evidence="11" type="ORF">JQU52_08915</name>
</gene>